<protein>
    <submittedName>
        <fullName evidence="1">Uncharacterized protein</fullName>
    </submittedName>
</protein>
<dbReference type="EMBL" id="JXLN01011341">
    <property type="protein sequence ID" value="KPM07127.1"/>
    <property type="molecule type" value="Genomic_DNA"/>
</dbReference>
<organism evidence="1 2">
    <name type="scientific">Sarcoptes scabiei</name>
    <name type="common">Itch mite</name>
    <name type="synonym">Acarus scabiei</name>
    <dbReference type="NCBI Taxonomy" id="52283"/>
    <lineage>
        <taxon>Eukaryota</taxon>
        <taxon>Metazoa</taxon>
        <taxon>Ecdysozoa</taxon>
        <taxon>Arthropoda</taxon>
        <taxon>Chelicerata</taxon>
        <taxon>Arachnida</taxon>
        <taxon>Acari</taxon>
        <taxon>Acariformes</taxon>
        <taxon>Sarcoptiformes</taxon>
        <taxon>Astigmata</taxon>
        <taxon>Psoroptidia</taxon>
        <taxon>Sarcoptoidea</taxon>
        <taxon>Sarcoptidae</taxon>
        <taxon>Sarcoptinae</taxon>
        <taxon>Sarcoptes</taxon>
    </lineage>
</organism>
<evidence type="ECO:0000313" key="1">
    <source>
        <dbReference type="EMBL" id="KPM07127.1"/>
    </source>
</evidence>
<accession>A0A132A880</accession>
<sequence>MAYGNYNFKLEACGFNDQCNTNEITLMSAQSTTMCEVIVDSYMELEMTYASVEKCNHPPNASPITYQLFLDSENDPFAYTPMIPLTVPQLSSEHQYHLFRKINFLD</sequence>
<reference evidence="1 2" key="1">
    <citation type="journal article" date="2015" name="Parasit. Vectors">
        <title>Draft genome of the scabies mite.</title>
        <authorList>
            <person name="Rider S.D.Jr."/>
            <person name="Morgan M.S."/>
            <person name="Arlian L.G."/>
        </authorList>
    </citation>
    <scope>NUCLEOTIDE SEQUENCE [LARGE SCALE GENOMIC DNA]</scope>
    <source>
        <strain evidence="1">Arlian Lab</strain>
    </source>
</reference>
<name>A0A132A880_SARSC</name>
<gene>
    <name evidence="1" type="ORF">QR98_0056120</name>
</gene>
<dbReference type="OrthoDB" id="6418648at2759"/>
<evidence type="ECO:0000313" key="2">
    <source>
        <dbReference type="Proteomes" id="UP000616769"/>
    </source>
</evidence>
<proteinExistence type="predicted"/>
<dbReference type="AlphaFoldDB" id="A0A132A880"/>
<dbReference type="Proteomes" id="UP000616769">
    <property type="component" value="Unassembled WGS sequence"/>
</dbReference>
<comment type="caution">
    <text evidence="1">The sequence shown here is derived from an EMBL/GenBank/DDBJ whole genome shotgun (WGS) entry which is preliminary data.</text>
</comment>
<dbReference type="VEuPathDB" id="VectorBase:SSCA003542"/>